<dbReference type="Proteomes" id="UP000186406">
    <property type="component" value="Unassembled WGS sequence"/>
</dbReference>
<reference evidence="1 2" key="1">
    <citation type="submission" date="2016-12" db="EMBL/GenBank/DDBJ databases">
        <authorList>
            <person name="Song W.-J."/>
            <person name="Kurnit D.M."/>
        </authorList>
    </citation>
    <scope>NUCLEOTIDE SEQUENCE [LARGE SCALE GENOMIC DNA]</scope>
    <source>
        <strain evidence="1 2">DSM 19599</strain>
    </source>
</reference>
<accession>A0A1M7ZNA4</accession>
<organism evidence="1 2">
    <name type="scientific">Pseudoxanthobacter soli DSM 19599</name>
    <dbReference type="NCBI Taxonomy" id="1123029"/>
    <lineage>
        <taxon>Bacteria</taxon>
        <taxon>Pseudomonadati</taxon>
        <taxon>Pseudomonadota</taxon>
        <taxon>Alphaproteobacteria</taxon>
        <taxon>Hyphomicrobiales</taxon>
        <taxon>Segnochrobactraceae</taxon>
        <taxon>Pseudoxanthobacter</taxon>
    </lineage>
</organism>
<proteinExistence type="predicted"/>
<evidence type="ECO:0000313" key="2">
    <source>
        <dbReference type="Proteomes" id="UP000186406"/>
    </source>
</evidence>
<evidence type="ECO:0000313" key="1">
    <source>
        <dbReference type="EMBL" id="SHO66361.1"/>
    </source>
</evidence>
<protein>
    <submittedName>
        <fullName evidence="1">Uncharacterized protein</fullName>
    </submittedName>
</protein>
<name>A0A1M7ZNA4_9HYPH</name>
<keyword evidence="2" id="KW-1185">Reference proteome</keyword>
<dbReference type="AlphaFoldDB" id="A0A1M7ZNA4"/>
<dbReference type="EMBL" id="FRXO01000006">
    <property type="protein sequence ID" value="SHO66361.1"/>
    <property type="molecule type" value="Genomic_DNA"/>
</dbReference>
<gene>
    <name evidence="1" type="ORF">SAMN02745172_03020</name>
</gene>
<sequence>MMTAIFLFIGSWAGLVAMSAMALNRPAARTAGSRTPAGAKQKAVS</sequence>
<dbReference type="STRING" id="1123029.SAMN02745172_03020"/>